<feature type="transmembrane region" description="Helical" evidence="7">
    <location>
        <begin position="167"/>
        <end position="185"/>
    </location>
</feature>
<evidence type="ECO:0000256" key="1">
    <source>
        <dbReference type="ARBA" id="ARBA00004651"/>
    </source>
</evidence>
<dbReference type="GO" id="GO:0022857">
    <property type="term" value="F:transmembrane transporter activity"/>
    <property type="evidence" value="ECO:0007669"/>
    <property type="project" value="InterPro"/>
</dbReference>
<dbReference type="Gene3D" id="1.20.1250.20">
    <property type="entry name" value="MFS general substrate transporter like domains"/>
    <property type="match status" value="1"/>
</dbReference>
<dbReference type="InterPro" id="IPR011701">
    <property type="entry name" value="MFS"/>
</dbReference>
<reference evidence="9 10" key="1">
    <citation type="submission" date="2018-08" db="EMBL/GenBank/DDBJ databases">
        <title>A genome reference for cultivated species of the human gut microbiota.</title>
        <authorList>
            <person name="Zou Y."/>
            <person name="Xue W."/>
            <person name="Luo G."/>
        </authorList>
    </citation>
    <scope>NUCLEOTIDE SEQUENCE [LARGE SCALE GENOMIC DNA]</scope>
    <source>
        <strain evidence="9 10">AM07-24</strain>
    </source>
</reference>
<evidence type="ECO:0000313" key="9">
    <source>
        <dbReference type="EMBL" id="RHJ85860.1"/>
    </source>
</evidence>
<accession>A0A415DYI0</accession>
<evidence type="ECO:0000256" key="2">
    <source>
        <dbReference type="ARBA" id="ARBA00022448"/>
    </source>
</evidence>
<feature type="domain" description="Major facilitator superfamily (MFS) profile" evidence="8">
    <location>
        <begin position="13"/>
        <end position="398"/>
    </location>
</feature>
<dbReference type="PANTHER" id="PTHR23517">
    <property type="entry name" value="RESISTANCE PROTEIN MDTM, PUTATIVE-RELATED-RELATED"/>
    <property type="match status" value="1"/>
</dbReference>
<feature type="transmembrane region" description="Helical" evidence="7">
    <location>
        <begin position="14"/>
        <end position="35"/>
    </location>
</feature>
<dbReference type="EMBL" id="QRMS01000004">
    <property type="protein sequence ID" value="RHJ85860.1"/>
    <property type="molecule type" value="Genomic_DNA"/>
</dbReference>
<dbReference type="PROSITE" id="PS00216">
    <property type="entry name" value="SUGAR_TRANSPORT_1"/>
    <property type="match status" value="1"/>
</dbReference>
<evidence type="ECO:0000256" key="6">
    <source>
        <dbReference type="ARBA" id="ARBA00023136"/>
    </source>
</evidence>
<name>A0A415DYI0_9FIRM</name>
<proteinExistence type="predicted"/>
<feature type="transmembrane region" description="Helical" evidence="7">
    <location>
        <begin position="80"/>
        <end position="99"/>
    </location>
</feature>
<keyword evidence="6 7" id="KW-0472">Membrane</keyword>
<dbReference type="PANTHER" id="PTHR23517:SF2">
    <property type="entry name" value="MULTIDRUG RESISTANCE PROTEIN MDTH"/>
    <property type="match status" value="1"/>
</dbReference>
<sequence>MNFLTQYKGLPKQVYILSISRAVISMGMMFVYPFLSLLLTSRLGYSEMEASYIVVIASIASTLGTLVGGKLSDEIGRKKVYVAATFVVIISMTVAGFFASTHLVILFIIVTYLVASSILPTVSAMILDWADEGNKTECFSLMYLSGNIGSALGPVIAGMLFYSHMPWIFFSMAMIFFVTFVLVLCKVQDIYVPRKDTRHLETVKQVSQIRIVLQNPVLLLFTICLAALTLCYINLDFMLPLQLRDLFGLDAGSKYSSLVWTINGCVVVFCTPVIVSFTKKNHPLFNIGFACLLYAVGFSLYGFASSIAIYMMAVVIWTSGEILISTCAGIYIADQSPETHKGRSMSLYEFARGLGRLTGPVFTGWLLQSHTYAATWFIIAAICLGIDIVIWFLYRNKHR</sequence>
<keyword evidence="2" id="KW-0813">Transport</keyword>
<feature type="transmembrane region" description="Helical" evidence="7">
    <location>
        <begin position="139"/>
        <end position="161"/>
    </location>
</feature>
<keyword evidence="10" id="KW-1185">Reference proteome</keyword>
<dbReference type="Proteomes" id="UP000284841">
    <property type="component" value="Unassembled WGS sequence"/>
</dbReference>
<dbReference type="InterPro" id="IPR005829">
    <property type="entry name" value="Sugar_transporter_CS"/>
</dbReference>
<gene>
    <name evidence="9" type="ORF">DW099_13510</name>
</gene>
<comment type="caution">
    <text evidence="9">The sequence shown here is derived from an EMBL/GenBank/DDBJ whole genome shotgun (WGS) entry which is preliminary data.</text>
</comment>
<feature type="transmembrane region" description="Helical" evidence="7">
    <location>
        <begin position="105"/>
        <end position="127"/>
    </location>
</feature>
<dbReference type="AlphaFoldDB" id="A0A415DYI0"/>
<evidence type="ECO:0000259" key="8">
    <source>
        <dbReference type="PROSITE" id="PS50850"/>
    </source>
</evidence>
<organism evidence="9 10">
    <name type="scientific">Emergencia timonensis</name>
    <dbReference type="NCBI Taxonomy" id="1776384"/>
    <lineage>
        <taxon>Bacteria</taxon>
        <taxon>Bacillati</taxon>
        <taxon>Bacillota</taxon>
        <taxon>Clostridia</taxon>
        <taxon>Peptostreptococcales</taxon>
        <taxon>Anaerovoracaceae</taxon>
        <taxon>Emergencia</taxon>
    </lineage>
</organism>
<feature type="transmembrane region" description="Helical" evidence="7">
    <location>
        <begin position="284"/>
        <end position="303"/>
    </location>
</feature>
<feature type="transmembrane region" description="Helical" evidence="7">
    <location>
        <begin position="217"/>
        <end position="235"/>
    </location>
</feature>
<evidence type="ECO:0000256" key="3">
    <source>
        <dbReference type="ARBA" id="ARBA00022475"/>
    </source>
</evidence>
<dbReference type="InterPro" id="IPR050171">
    <property type="entry name" value="MFS_Transporters"/>
</dbReference>
<comment type="subcellular location">
    <subcellularLocation>
        <location evidence="1">Cell membrane</location>
        <topology evidence="1">Multi-pass membrane protein</topology>
    </subcellularLocation>
</comment>
<dbReference type="Pfam" id="PF07690">
    <property type="entry name" value="MFS_1"/>
    <property type="match status" value="1"/>
</dbReference>
<evidence type="ECO:0000256" key="7">
    <source>
        <dbReference type="SAM" id="Phobius"/>
    </source>
</evidence>
<feature type="transmembrane region" description="Helical" evidence="7">
    <location>
        <begin position="255"/>
        <end position="277"/>
    </location>
</feature>
<dbReference type="STRING" id="1776384.GCA_900086585_02056"/>
<keyword evidence="4 7" id="KW-0812">Transmembrane</keyword>
<feature type="transmembrane region" description="Helical" evidence="7">
    <location>
        <begin position="373"/>
        <end position="394"/>
    </location>
</feature>
<dbReference type="InterPro" id="IPR020846">
    <property type="entry name" value="MFS_dom"/>
</dbReference>
<keyword evidence="3" id="KW-1003">Cell membrane</keyword>
<evidence type="ECO:0000256" key="5">
    <source>
        <dbReference type="ARBA" id="ARBA00022989"/>
    </source>
</evidence>
<evidence type="ECO:0000313" key="10">
    <source>
        <dbReference type="Proteomes" id="UP000284841"/>
    </source>
</evidence>
<dbReference type="RefSeq" id="WP_118336041.1">
    <property type="nucleotide sequence ID" value="NZ_AP025567.1"/>
</dbReference>
<dbReference type="SUPFAM" id="SSF103473">
    <property type="entry name" value="MFS general substrate transporter"/>
    <property type="match status" value="1"/>
</dbReference>
<protein>
    <submittedName>
        <fullName evidence="9">MFS transporter</fullName>
    </submittedName>
</protein>
<keyword evidence="5 7" id="KW-1133">Transmembrane helix</keyword>
<dbReference type="OrthoDB" id="9793283at2"/>
<dbReference type="PROSITE" id="PS50850">
    <property type="entry name" value="MFS"/>
    <property type="match status" value="1"/>
</dbReference>
<dbReference type="InterPro" id="IPR036259">
    <property type="entry name" value="MFS_trans_sf"/>
</dbReference>
<feature type="transmembrane region" description="Helical" evidence="7">
    <location>
        <begin position="50"/>
        <end position="68"/>
    </location>
</feature>
<evidence type="ECO:0000256" key="4">
    <source>
        <dbReference type="ARBA" id="ARBA00022692"/>
    </source>
</evidence>
<dbReference type="GO" id="GO:0005886">
    <property type="term" value="C:plasma membrane"/>
    <property type="evidence" value="ECO:0007669"/>
    <property type="project" value="UniProtKB-SubCell"/>
</dbReference>